<sequence length="442" mass="49531">MNRRFWTFSTLVGAFADLFIAYFLLCGSTIALFAVKFLGFFGSDYTSLLVDYPTDKVSAVQFSATRKFPFDSILFGNRKGDGFTELEGKGSLNYRRRRKASSVSSSSNWVTCVDQNDEEHSGGPETTSILSDFNSEAETPMVVKSVTRYHEDIALNDAQNKIPVNEADKDKMIVLLTQELEESQAARAALYVELEKERNAAASATDEAMSMILRLQEEKASVKKESQMICVQNDGGNNQDFIQDPDLTFQNQEDFDFPKKKISRLYEDFDFSKQEEPEKTIASVWEEKGLDIKPEDASLGGETGSPVYDVHVIDNEPTSSEKSNGLDTSVGPPPVSSKSLLRRNSTSALDNERTRLDTEVEWLRERLRIVQEGREKLNLSVVKESLQLQLLVEDTARQLQEIRTVIAPQTARQASLPLPSSKVGLKKKRRYRSVSSGHAKSS</sequence>
<name>A0ACB9FYB8_9ASTR</name>
<gene>
    <name evidence="1" type="ORF">L1987_45716</name>
</gene>
<protein>
    <submittedName>
        <fullName evidence="1">Uncharacterized protein</fullName>
    </submittedName>
</protein>
<evidence type="ECO:0000313" key="1">
    <source>
        <dbReference type="EMBL" id="KAI3775956.1"/>
    </source>
</evidence>
<proteinExistence type="predicted"/>
<comment type="caution">
    <text evidence="1">The sequence shown here is derived from an EMBL/GenBank/DDBJ whole genome shotgun (WGS) entry which is preliminary data.</text>
</comment>
<evidence type="ECO:0000313" key="2">
    <source>
        <dbReference type="Proteomes" id="UP001056120"/>
    </source>
</evidence>
<organism evidence="1 2">
    <name type="scientific">Smallanthus sonchifolius</name>
    <dbReference type="NCBI Taxonomy" id="185202"/>
    <lineage>
        <taxon>Eukaryota</taxon>
        <taxon>Viridiplantae</taxon>
        <taxon>Streptophyta</taxon>
        <taxon>Embryophyta</taxon>
        <taxon>Tracheophyta</taxon>
        <taxon>Spermatophyta</taxon>
        <taxon>Magnoliopsida</taxon>
        <taxon>eudicotyledons</taxon>
        <taxon>Gunneridae</taxon>
        <taxon>Pentapetalae</taxon>
        <taxon>asterids</taxon>
        <taxon>campanulids</taxon>
        <taxon>Asterales</taxon>
        <taxon>Asteraceae</taxon>
        <taxon>Asteroideae</taxon>
        <taxon>Heliantheae alliance</taxon>
        <taxon>Millerieae</taxon>
        <taxon>Smallanthus</taxon>
    </lineage>
</organism>
<dbReference type="EMBL" id="CM042032">
    <property type="protein sequence ID" value="KAI3775956.1"/>
    <property type="molecule type" value="Genomic_DNA"/>
</dbReference>
<reference evidence="2" key="1">
    <citation type="journal article" date="2022" name="Mol. Ecol. Resour.">
        <title>The genomes of chicory, endive, great burdock and yacon provide insights into Asteraceae palaeo-polyploidization history and plant inulin production.</title>
        <authorList>
            <person name="Fan W."/>
            <person name="Wang S."/>
            <person name="Wang H."/>
            <person name="Wang A."/>
            <person name="Jiang F."/>
            <person name="Liu H."/>
            <person name="Zhao H."/>
            <person name="Xu D."/>
            <person name="Zhang Y."/>
        </authorList>
    </citation>
    <scope>NUCLEOTIDE SEQUENCE [LARGE SCALE GENOMIC DNA]</scope>
    <source>
        <strain evidence="2">cv. Yunnan</strain>
    </source>
</reference>
<keyword evidence="2" id="KW-1185">Reference proteome</keyword>
<accession>A0ACB9FYB8</accession>
<reference evidence="1 2" key="2">
    <citation type="journal article" date="2022" name="Mol. Ecol. Resour.">
        <title>The genomes of chicory, endive, great burdock and yacon provide insights into Asteraceae paleo-polyploidization history and plant inulin production.</title>
        <authorList>
            <person name="Fan W."/>
            <person name="Wang S."/>
            <person name="Wang H."/>
            <person name="Wang A."/>
            <person name="Jiang F."/>
            <person name="Liu H."/>
            <person name="Zhao H."/>
            <person name="Xu D."/>
            <person name="Zhang Y."/>
        </authorList>
    </citation>
    <scope>NUCLEOTIDE SEQUENCE [LARGE SCALE GENOMIC DNA]</scope>
    <source>
        <strain evidence="2">cv. Yunnan</strain>
        <tissue evidence="1">Leaves</tissue>
    </source>
</reference>
<dbReference type="Proteomes" id="UP001056120">
    <property type="component" value="Linkage Group LG15"/>
</dbReference>